<comment type="caution">
    <text evidence="2">The sequence shown here is derived from an EMBL/GenBank/DDBJ whole genome shotgun (WGS) entry which is preliminary data.</text>
</comment>
<evidence type="ECO:0000313" key="2">
    <source>
        <dbReference type="EMBL" id="KAH6663302.1"/>
    </source>
</evidence>
<dbReference type="EMBL" id="JAGSXJ010000043">
    <property type="protein sequence ID" value="KAH6663302.1"/>
    <property type="molecule type" value="Genomic_DNA"/>
</dbReference>
<evidence type="ECO:0000313" key="3">
    <source>
        <dbReference type="Proteomes" id="UP000770015"/>
    </source>
</evidence>
<gene>
    <name evidence="2" type="ORF">F5X68DRAFT_237528</name>
</gene>
<reference evidence="2" key="1">
    <citation type="journal article" date="2021" name="Nat. Commun.">
        <title>Genetic determinants of endophytism in the Arabidopsis root mycobiome.</title>
        <authorList>
            <person name="Mesny F."/>
            <person name="Miyauchi S."/>
            <person name="Thiergart T."/>
            <person name="Pickel B."/>
            <person name="Atanasova L."/>
            <person name="Karlsson M."/>
            <person name="Huettel B."/>
            <person name="Barry K.W."/>
            <person name="Haridas S."/>
            <person name="Chen C."/>
            <person name="Bauer D."/>
            <person name="Andreopoulos W."/>
            <person name="Pangilinan J."/>
            <person name="LaButti K."/>
            <person name="Riley R."/>
            <person name="Lipzen A."/>
            <person name="Clum A."/>
            <person name="Drula E."/>
            <person name="Henrissat B."/>
            <person name="Kohler A."/>
            <person name="Grigoriev I.V."/>
            <person name="Martin F.M."/>
            <person name="Hacquard S."/>
        </authorList>
    </citation>
    <scope>NUCLEOTIDE SEQUENCE</scope>
    <source>
        <strain evidence="2">MPI-SDFR-AT-0117</strain>
    </source>
</reference>
<feature type="chain" id="PRO_5040420629" evidence="1">
    <location>
        <begin position="17"/>
        <end position="77"/>
    </location>
</feature>
<keyword evidence="3" id="KW-1185">Reference proteome</keyword>
<keyword evidence="1" id="KW-0732">Signal</keyword>
<evidence type="ECO:0000256" key="1">
    <source>
        <dbReference type="SAM" id="SignalP"/>
    </source>
</evidence>
<dbReference type="AlphaFoldDB" id="A0A9P8V0U1"/>
<dbReference type="OrthoDB" id="4836151at2759"/>
<protein>
    <submittedName>
        <fullName evidence="2">Uncharacterized protein</fullName>
    </submittedName>
</protein>
<dbReference type="Proteomes" id="UP000770015">
    <property type="component" value="Unassembled WGS sequence"/>
</dbReference>
<name>A0A9P8V0U1_9PEZI</name>
<sequence length="77" mass="7758">MKASTVLLALPALAYAAATPAPAQVEERQIPGLPLPQLNCILGITGITECLPAGVELNPAVSCTLGGLGNTLPIPKN</sequence>
<proteinExistence type="predicted"/>
<feature type="signal peptide" evidence="1">
    <location>
        <begin position="1"/>
        <end position="16"/>
    </location>
</feature>
<organism evidence="2 3">
    <name type="scientific">Plectosphaerella plurivora</name>
    <dbReference type="NCBI Taxonomy" id="936078"/>
    <lineage>
        <taxon>Eukaryota</taxon>
        <taxon>Fungi</taxon>
        <taxon>Dikarya</taxon>
        <taxon>Ascomycota</taxon>
        <taxon>Pezizomycotina</taxon>
        <taxon>Sordariomycetes</taxon>
        <taxon>Hypocreomycetidae</taxon>
        <taxon>Glomerellales</taxon>
        <taxon>Plectosphaerellaceae</taxon>
        <taxon>Plectosphaerella</taxon>
    </lineage>
</organism>
<accession>A0A9P8V0U1</accession>